<feature type="compositionally biased region" description="Acidic residues" evidence="1">
    <location>
        <begin position="1922"/>
        <end position="1933"/>
    </location>
</feature>
<feature type="transmembrane region" description="Helical" evidence="2">
    <location>
        <begin position="441"/>
        <end position="462"/>
    </location>
</feature>
<evidence type="ECO:0000313" key="4">
    <source>
        <dbReference type="Proteomes" id="UP000224006"/>
    </source>
</evidence>
<dbReference type="Proteomes" id="UP000224006">
    <property type="component" value="Unassembled WGS sequence"/>
</dbReference>
<feature type="region of interest" description="Disordered" evidence="1">
    <location>
        <begin position="715"/>
        <end position="739"/>
    </location>
</feature>
<dbReference type="GeneID" id="40308298"/>
<feature type="compositionally biased region" description="Polar residues" evidence="1">
    <location>
        <begin position="1291"/>
        <end position="1302"/>
    </location>
</feature>
<evidence type="ECO:0000256" key="2">
    <source>
        <dbReference type="SAM" id="Phobius"/>
    </source>
</evidence>
<feature type="compositionally biased region" description="Low complexity" evidence="1">
    <location>
        <begin position="2422"/>
        <end position="2441"/>
    </location>
</feature>
<dbReference type="KEGG" id="bbes:BESB_033170"/>
<keyword evidence="2" id="KW-1133">Transmembrane helix</keyword>
<dbReference type="STRING" id="94643.A0A2A9M1C4"/>
<keyword evidence="4" id="KW-1185">Reference proteome</keyword>
<feature type="region of interest" description="Disordered" evidence="1">
    <location>
        <begin position="1922"/>
        <end position="1949"/>
    </location>
</feature>
<gene>
    <name evidence="3" type="ORF">BESB_033170</name>
</gene>
<name>A0A2A9M1C4_BESBE</name>
<feature type="compositionally biased region" description="Low complexity" evidence="1">
    <location>
        <begin position="730"/>
        <end position="739"/>
    </location>
</feature>
<dbReference type="RefSeq" id="XP_029215053.1">
    <property type="nucleotide sequence ID" value="XM_029361905.1"/>
</dbReference>
<reference evidence="3 4" key="1">
    <citation type="submission" date="2017-09" db="EMBL/GenBank/DDBJ databases">
        <title>Genome sequencing of Besnoitia besnoiti strain Bb-Ger1.</title>
        <authorList>
            <person name="Schares G."/>
            <person name="Venepally P."/>
            <person name="Lorenzi H.A."/>
        </authorList>
    </citation>
    <scope>NUCLEOTIDE SEQUENCE [LARGE SCALE GENOMIC DNA]</scope>
    <source>
        <strain evidence="3 4">Bb-Ger1</strain>
    </source>
</reference>
<keyword evidence="2" id="KW-0812">Transmembrane</keyword>
<dbReference type="EMBL" id="NWUJ01000018">
    <property type="protein sequence ID" value="PFH31044.1"/>
    <property type="molecule type" value="Genomic_DNA"/>
</dbReference>
<accession>A0A2A9M1C4</accession>
<feature type="region of interest" description="Disordered" evidence="1">
    <location>
        <begin position="2007"/>
        <end position="2033"/>
    </location>
</feature>
<feature type="region of interest" description="Disordered" evidence="1">
    <location>
        <begin position="2409"/>
        <end position="2468"/>
    </location>
</feature>
<dbReference type="OrthoDB" id="330053at2759"/>
<feature type="region of interest" description="Disordered" evidence="1">
    <location>
        <begin position="1274"/>
        <end position="1325"/>
    </location>
</feature>
<protein>
    <recommendedName>
        <fullName evidence="5">Transmembrane protein</fullName>
    </recommendedName>
</protein>
<dbReference type="VEuPathDB" id="ToxoDB:BESB_033170"/>
<keyword evidence="2" id="KW-0472">Membrane</keyword>
<evidence type="ECO:0000256" key="1">
    <source>
        <dbReference type="SAM" id="MobiDB-lite"/>
    </source>
</evidence>
<proteinExistence type="predicted"/>
<feature type="compositionally biased region" description="Polar residues" evidence="1">
    <location>
        <begin position="2455"/>
        <end position="2464"/>
    </location>
</feature>
<evidence type="ECO:0008006" key="5">
    <source>
        <dbReference type="Google" id="ProtNLM"/>
    </source>
</evidence>
<evidence type="ECO:0000313" key="3">
    <source>
        <dbReference type="EMBL" id="PFH31044.1"/>
    </source>
</evidence>
<feature type="region of interest" description="Disordered" evidence="1">
    <location>
        <begin position="1972"/>
        <end position="1995"/>
    </location>
</feature>
<sequence>MQRLLVVGTHILQGKLAGELEAASVCSPRFWSGYFGASSVLAAPPAAPISRALSRFLPARLDVLAKMAWRPPPRGRSPPAVFFLACLVSLVSVSLALSSAAADSGSASSASRYFALPTHALSSTLSPSARKAAPVAALSPPPKWALSWPPGDSLALENAASARRRGKVFVELMDALEEPEAPRLKPDATAARHVKITPHGFTADGEPSHALQPLSGGLAVASTAGLSALQMEHIFTTVSKQDRKIIIKTLKSLTRRSFQKADNYITTHTYIARLTHTNPLFRSIARSDQEKQRLLTGLSRVVSSKPERDLKKRKAELFRVIALVRNYLKIPKAVPDTDAFLLECAVHLVEDIRQQRHEGYWVFFDGLRHDGTLALFSFVWGSFSEHRGGFDSIVVDQTGLIDTCAVASLQLGKLPVLDAFLLPGGFLGSVLGVIIKGFNYMYFPAIVAASSLISIAGGIICLTQLPKLLYKIYDTVATAVQKGVRLGFMKYFQHRVRGDQVAQKTLAYLAMNKGAMLLALMWQLKNVNYTSLQSFQEIMPTASEAVFQHGVSFGAVEFASELQQYLQQDYLALRPELDVCYGTQRLTPLVELKCDASWRSVEKFTTAVSGMLSYVSRFNFRSHVGDLLLLMYTIVIVNMNTASGPGQSATWAGFKDAKAYIDVEAAWGALPSRLFRLPFLKKNAHDISIGLTKLAIFFQLRRLHRWKPDPGKWTLVNPEPEAVQGAPSEASTDASTRLARSASLPLSSAPLSPSASSAGISTLAPSSFVALAEESEDLGIPSFAGATDVAAAEAVAEEDGRLVTIPFDVEAAAAGAQAASVRALSPNHQKKLNEMRRRRSGYMLRLLHQGMAPLAEAIEQLFGRFLHLLTLRNGGKPLNTCPDDPDLLAKAGVCPNNRALHAKDEMPLRLMVSTFAGMYYRRDVGNFGGAVPADIVRDFMAFFEEIKYERVAPGFFAKLRRKRPKWILDVVLNSIFGKGAHENTPITSDEMTRVQAIVESEVRALYHQVADSARFKYSRCDATGKVFILTDLNGGTHFFVTATARSPRLEEKACRIELQVQESSIVFRGDHDGGVLLLPGVPPIEGKLMKNEDMQTPAEEDSDVLLVVEATLWMKGYPRVHARMIGAILYVVKRLRYPSLSWIELIQALTPQDLELAYRILQEGSSQKLQADLLQLDKKTLYSFDFSVSNIWVILLGTLERAVMPLKRQALLSADFNIIVGASLVLELYNSISKNTSGLTLWYGRFENIVYNELKRVKSRGWNVATWASFADAGQPDAERRDAPPDASTLEAETTKQPSDGATSPREAPSLSEGATASEAENESRPVFSFQTDRVLDWQCRAFYDNVDLEANFKGAADIDRDERNALQCSLLQFMRRQPRPSEEDSEELRKESGKVLAYINRIVYELRVLKGKSAFSWKRFLNAFPSQPNNPVTELRDDMNKVKAALQRTSRKLKTTFRAWGHKLRSELGKKFFGRRPLNVMRGERFLRAMFVAFTELFPDPQSFPGRVLLNPMQMYQFCGLQTLLRTQTAPYLYDTKRGRGLSTQMKASPVPSDSHRNALAALDRRVERLLLADASFDKASAKRTLRQVGGYIRLLAETVFTRVEMPEHTARTFLRYVNRKMRVEKRDAKTETDFMVELQMQLTDLSLLHVITSAFDEVEELKKLQEELSLKDYNVAALSAEKFRLYSPAYYFGHSLGSTRSGHRPTSMLVATIECRQQLSHAGSRSAASSLPAFLQFLAQALTPQDVADILWADISSSQASDGASPEGTQERDPWSILMKTPLLAGLEILSHASDFHPDDVGKLFAPPAVVCHTAEPSAEFALPLNLSEWIKLRKDASVDAGFMFEARLEKAEESSLFDRGEGAAQHVSVSLEVPSTPRTEREEKIHNLVTTMDSPFLPEFSPGVNDKAVAGDVASFLQEEAEEEGAGDPEDAQKHDPGDGDAASAAAEPWITSSGKESDAGAILPLSASAEQVSGEASPKRQTGEGSVLAGENEVEALVLGGEGDETEPLLEGDSETAQEGDTGGGGPRRPFELSNLILPLFLDTFHGLYSLTRSSRALKKAFFQKMSKRFLADYQARTETGDAVREDASAAQSEGKANSMRSLERLFARVSGGISTPQISHNPLVSVVFNELYNNAAQTRKLTLAENVAKVSTWVCVNAAREICGSDSASMSAETETYRQCVSNIEARCRDPEWQEFQTVLQAEEKAILSGVFVSAMQSVPPAACRQMLNSIDDVLVDLVLEELQRHWWTPKELVGSASVREARRRQSSADADSVEKKWQFLKDRLSARVEVLRDVQPDLSVVTVRYPVEAFLFKLARGDFLSRENVKTYLQDMRFSIARAAAVQLDGTMVSKALTARQRMRNRGGRRRERAFYENIPEGPGDQKYLLLSDSGSNDAYEAVTGDGSFLQGESTAGADPAASSLEPAESPLSPFSSSSVREQKTNTRRGSDLPQSGFSQGEASGEPRTETLAMYGHVEGFPGTERPRAGGSGAWAELPFSVQPESGGESHEFGDAFGTRVNLSVLNEFTMQVTARREGRLKWMRPYRVNPALLVLEVLRSIRTGVRFKGHRDSKERQAHLRATRFSPLALMREDCANGRG</sequence>
<comment type="caution">
    <text evidence="3">The sequence shown here is derived from an EMBL/GenBank/DDBJ whole genome shotgun (WGS) entry which is preliminary data.</text>
</comment>
<feature type="transmembrane region" description="Helical" evidence="2">
    <location>
        <begin position="416"/>
        <end position="435"/>
    </location>
</feature>
<feature type="compositionally biased region" description="Acidic residues" evidence="1">
    <location>
        <begin position="2007"/>
        <end position="2022"/>
    </location>
</feature>
<feature type="compositionally biased region" description="Basic and acidic residues" evidence="1">
    <location>
        <begin position="2443"/>
        <end position="2453"/>
    </location>
</feature>
<organism evidence="3 4">
    <name type="scientific">Besnoitia besnoiti</name>
    <name type="common">Apicomplexan protozoan</name>
    <dbReference type="NCBI Taxonomy" id="94643"/>
    <lineage>
        <taxon>Eukaryota</taxon>
        <taxon>Sar</taxon>
        <taxon>Alveolata</taxon>
        <taxon>Apicomplexa</taxon>
        <taxon>Conoidasida</taxon>
        <taxon>Coccidia</taxon>
        <taxon>Eucoccidiorida</taxon>
        <taxon>Eimeriorina</taxon>
        <taxon>Sarcocystidae</taxon>
        <taxon>Besnoitia</taxon>
    </lineage>
</organism>